<dbReference type="InterPro" id="IPR036909">
    <property type="entry name" value="Cyt_c-like_dom_sf"/>
</dbReference>
<dbReference type="InterPro" id="IPR009056">
    <property type="entry name" value="Cyt_c-like_dom"/>
</dbReference>
<keyword evidence="2 4" id="KW-0479">Metal-binding</keyword>
<proteinExistence type="predicted"/>
<dbReference type="RefSeq" id="WP_200605838.1">
    <property type="nucleotide sequence ID" value="NZ_JAEHHL010000001.1"/>
</dbReference>
<keyword evidence="3 4" id="KW-0408">Iron</keyword>
<evidence type="ECO:0000313" key="6">
    <source>
        <dbReference type="EMBL" id="MBK0397760.1"/>
    </source>
</evidence>
<dbReference type="SUPFAM" id="SSF46626">
    <property type="entry name" value="Cytochrome c"/>
    <property type="match status" value="1"/>
</dbReference>
<comment type="caution">
    <text evidence="6">The sequence shown here is derived from an EMBL/GenBank/DDBJ whole genome shotgun (WGS) entry which is preliminary data.</text>
</comment>
<dbReference type="AlphaFoldDB" id="A0A8J7SE95"/>
<accession>A0A8J7SE95</accession>
<evidence type="ECO:0000256" key="3">
    <source>
        <dbReference type="ARBA" id="ARBA00023004"/>
    </source>
</evidence>
<evidence type="ECO:0000256" key="1">
    <source>
        <dbReference type="ARBA" id="ARBA00022617"/>
    </source>
</evidence>
<name>A0A8J7SE95_9RHOB</name>
<protein>
    <recommendedName>
        <fullName evidence="5">Cytochrome c domain-containing protein</fullName>
    </recommendedName>
</protein>
<dbReference type="GO" id="GO:0009055">
    <property type="term" value="F:electron transfer activity"/>
    <property type="evidence" value="ECO:0007669"/>
    <property type="project" value="InterPro"/>
</dbReference>
<feature type="domain" description="Cytochrome c" evidence="5">
    <location>
        <begin position="30"/>
        <end position="128"/>
    </location>
</feature>
<dbReference type="GO" id="GO:0020037">
    <property type="term" value="F:heme binding"/>
    <property type="evidence" value="ECO:0007669"/>
    <property type="project" value="InterPro"/>
</dbReference>
<dbReference type="PROSITE" id="PS51007">
    <property type="entry name" value="CYTC"/>
    <property type="match status" value="1"/>
</dbReference>
<keyword evidence="7" id="KW-1185">Reference proteome</keyword>
<organism evidence="6 7">
    <name type="scientific">Thermohalobaculum xanthum</name>
    <dbReference type="NCBI Taxonomy" id="2753746"/>
    <lineage>
        <taxon>Bacteria</taxon>
        <taxon>Pseudomonadati</taxon>
        <taxon>Pseudomonadota</taxon>
        <taxon>Alphaproteobacteria</taxon>
        <taxon>Rhodobacterales</taxon>
        <taxon>Paracoccaceae</taxon>
        <taxon>Thermohalobaculum</taxon>
    </lineage>
</organism>
<evidence type="ECO:0000313" key="7">
    <source>
        <dbReference type="Proteomes" id="UP000655420"/>
    </source>
</evidence>
<dbReference type="Proteomes" id="UP000655420">
    <property type="component" value="Unassembled WGS sequence"/>
</dbReference>
<keyword evidence="1 4" id="KW-0349">Heme</keyword>
<dbReference type="Gene3D" id="1.10.760.10">
    <property type="entry name" value="Cytochrome c-like domain"/>
    <property type="match status" value="1"/>
</dbReference>
<sequence length="139" mass="15198">MRPHSAPRSSLAGGVLALLAACPATEPRAQDFAPGEKLALFHCGRCHVINERNRMGGIGSTPAFKTMRGHPEFEAKMRSFYALRPHPAFTQIPGVTEPFTPELPSPIHPVELTEEELDRIVDYALTLEAADLGGQLRSR</sequence>
<dbReference type="EMBL" id="JAEHHL010000001">
    <property type="protein sequence ID" value="MBK0397760.1"/>
    <property type="molecule type" value="Genomic_DNA"/>
</dbReference>
<evidence type="ECO:0000256" key="2">
    <source>
        <dbReference type="ARBA" id="ARBA00022723"/>
    </source>
</evidence>
<dbReference type="GO" id="GO:0046872">
    <property type="term" value="F:metal ion binding"/>
    <property type="evidence" value="ECO:0007669"/>
    <property type="project" value="UniProtKB-KW"/>
</dbReference>
<dbReference type="PROSITE" id="PS51257">
    <property type="entry name" value="PROKAR_LIPOPROTEIN"/>
    <property type="match status" value="1"/>
</dbReference>
<evidence type="ECO:0000256" key="4">
    <source>
        <dbReference type="PROSITE-ProRule" id="PRU00433"/>
    </source>
</evidence>
<gene>
    <name evidence="6" type="ORF">H0I76_01020</name>
</gene>
<evidence type="ECO:0000259" key="5">
    <source>
        <dbReference type="PROSITE" id="PS51007"/>
    </source>
</evidence>
<reference evidence="6" key="1">
    <citation type="submission" date="2020-12" db="EMBL/GenBank/DDBJ databases">
        <title>Bacterial taxonomy.</title>
        <authorList>
            <person name="Pan X."/>
        </authorList>
    </citation>
    <scope>NUCLEOTIDE SEQUENCE</scope>
    <source>
        <strain evidence="6">M0105</strain>
    </source>
</reference>